<dbReference type="Pfam" id="PF02676">
    <property type="entry name" value="TYW3"/>
    <property type="match status" value="1"/>
</dbReference>
<evidence type="ECO:0000256" key="12">
    <source>
        <dbReference type="ARBA" id="ARBA00023069"/>
    </source>
</evidence>
<keyword evidence="7" id="KW-0808">Transferase</keyword>
<reference evidence="17" key="1">
    <citation type="submission" date="2017-05" db="UniProtKB">
        <authorList>
            <consortium name="EnsemblMetazoa"/>
        </authorList>
    </citation>
    <scope>IDENTIFICATION</scope>
</reference>
<keyword evidence="9" id="KW-0819">tRNA processing</keyword>
<dbReference type="eggNOG" id="KOG1228">
    <property type="taxonomic scope" value="Eukaryota"/>
</dbReference>
<evidence type="ECO:0000256" key="2">
    <source>
        <dbReference type="ARBA" id="ARBA00004797"/>
    </source>
</evidence>
<evidence type="ECO:0000256" key="6">
    <source>
        <dbReference type="ARBA" id="ARBA00022603"/>
    </source>
</evidence>
<organism evidence="17">
    <name type="scientific">Amphimedon queenslandica</name>
    <name type="common">Sponge</name>
    <dbReference type="NCBI Taxonomy" id="400682"/>
    <lineage>
        <taxon>Eukaryota</taxon>
        <taxon>Metazoa</taxon>
        <taxon>Porifera</taxon>
        <taxon>Demospongiae</taxon>
        <taxon>Heteroscleromorpha</taxon>
        <taxon>Haplosclerida</taxon>
        <taxon>Niphatidae</taxon>
        <taxon>Amphimedon</taxon>
    </lineage>
</organism>
<dbReference type="InterPro" id="IPR003409">
    <property type="entry name" value="MORN"/>
</dbReference>
<evidence type="ECO:0000256" key="4">
    <source>
        <dbReference type="ARBA" id="ARBA00016322"/>
    </source>
</evidence>
<keyword evidence="13" id="KW-0966">Cell projection</keyword>
<evidence type="ECO:0000256" key="9">
    <source>
        <dbReference type="ARBA" id="ARBA00022694"/>
    </source>
</evidence>
<dbReference type="PANTHER" id="PTHR46437">
    <property type="entry name" value="MORN REPEAT-CONTAINING PROTEIN 5"/>
    <property type="match status" value="1"/>
</dbReference>
<comment type="subcellular location">
    <subcellularLocation>
        <location evidence="1">Cell projection</location>
        <location evidence="1">Cilium</location>
        <location evidence="1">Flagellum</location>
    </subcellularLocation>
</comment>
<name>A0A1X7TUC4_AMPQE</name>
<comment type="catalytic activity">
    <reaction evidence="15">
        <text>4-demethyl-7-[(3S)-3-amino-3-carboxypropyl]wyosine(37) in tRNA(Phe) + S-adenosyl-L-methionine = 7-[(3S)-3-amino-3-carboxypropyl]wyosine(37) in tRNA(Phe) + S-adenosyl-L-homocysteine + H(+)</text>
        <dbReference type="Rhea" id="RHEA:36635"/>
        <dbReference type="Rhea" id="RHEA-COMP:10378"/>
        <dbReference type="Rhea" id="RHEA-COMP:10379"/>
        <dbReference type="ChEBI" id="CHEBI:15378"/>
        <dbReference type="ChEBI" id="CHEBI:57856"/>
        <dbReference type="ChEBI" id="CHEBI:59789"/>
        <dbReference type="ChEBI" id="CHEBI:73543"/>
        <dbReference type="ChEBI" id="CHEBI:73550"/>
        <dbReference type="EC" id="2.1.1.282"/>
    </reaction>
</comment>
<evidence type="ECO:0000256" key="15">
    <source>
        <dbReference type="ARBA" id="ARBA00049202"/>
    </source>
</evidence>
<dbReference type="Pfam" id="PF02493">
    <property type="entry name" value="MORN"/>
    <property type="match status" value="2"/>
</dbReference>
<sequence>MAEQVYTTGSKYIGETKLGRMTGFGEYIFSTGTVYKGHFKDGMFHGKGKLIFPNGGTFTADWVNGEAVTPQSGNGGVYTFKDGLKHDEIAWNYCQEKDRRFYTEICNGLKPAGRTQKRDDDSIDRTIPLGWFDTGDGMYNPENHVIHKYGTEEFLRHADLNEHEWIVSTCRKGVKPNDQLGPNEKKRVLEDKEDASRKGSIDAPVIELVKYINKQEDYYTTSSCSGRIIVFSENTQTGKEGTLWLLTSHETVSIDNVLSILKDRDIPISCYTYYKFEPFVLHVSCRTLEHAQAILRIAVSSGFKNSGISVSKKNKMILSVRSTQTLQSPVAFDGKLIVTEQYLCHLVKISNEKLEDNFQRIERFYKLVREVCIPTEPPPPIKPNCLNNSHSLLKVQEKKKERVDDDTSNHDYLESIDQLFH</sequence>
<feature type="domain" description="tRNA wybutosine-synthesizing protein" evidence="16">
    <location>
        <begin position="185"/>
        <end position="369"/>
    </location>
</feature>
<evidence type="ECO:0000256" key="8">
    <source>
        <dbReference type="ARBA" id="ARBA00022691"/>
    </source>
</evidence>
<keyword evidence="12" id="KW-0969">Cilium</keyword>
<dbReference type="STRING" id="400682.A0A1X7TUC4"/>
<protein>
    <recommendedName>
        <fullName evidence="4">MORN repeat-containing protein 5</fullName>
        <ecNumber evidence="3">2.1.1.282</ecNumber>
    </recommendedName>
    <alternativeName>
        <fullName evidence="5">tRNA wybutosine-synthesizing protein 3 homolog</fullName>
    </alternativeName>
</protein>
<dbReference type="GO" id="GO:0008175">
    <property type="term" value="F:tRNA methyltransferase activity"/>
    <property type="evidence" value="ECO:0007669"/>
    <property type="project" value="InterPro"/>
</dbReference>
<keyword evidence="8" id="KW-0949">S-adenosyl-L-methionine</keyword>
<dbReference type="GO" id="GO:0031514">
    <property type="term" value="C:motile cilium"/>
    <property type="evidence" value="ECO:0007669"/>
    <property type="project" value="UniProtKB-SubCell"/>
</dbReference>
<keyword evidence="6" id="KW-0489">Methyltransferase</keyword>
<comment type="function">
    <text evidence="14">Probable S-adenosyl-L-methionine-dependent methyltransferase that acts as a component of the wybutosine biosynthesis pathway. Wybutosine is a hyper modified guanosine with a tricyclic base found at the 3'-position adjacent to the anticodon of eukaryotic phenylalanine tRNA.</text>
</comment>
<dbReference type="GO" id="GO:0031591">
    <property type="term" value="P:wybutosine biosynthetic process"/>
    <property type="evidence" value="ECO:0007669"/>
    <property type="project" value="InterPro"/>
</dbReference>
<dbReference type="InterPro" id="IPR003827">
    <property type="entry name" value="tRNA_yW-synthesising"/>
</dbReference>
<dbReference type="Gene3D" id="3.30.1960.10">
    <property type="entry name" value="tRNA wybutosine-synthesizing-like"/>
    <property type="match status" value="1"/>
</dbReference>
<dbReference type="OrthoDB" id="263283at2759"/>
<evidence type="ECO:0000256" key="13">
    <source>
        <dbReference type="ARBA" id="ARBA00023273"/>
    </source>
</evidence>
<dbReference type="Gene3D" id="2.20.110.10">
    <property type="entry name" value="Histone H3 K4-specific methyltransferase SET7/9 N-terminal domain"/>
    <property type="match status" value="2"/>
</dbReference>
<keyword evidence="10" id="KW-0677">Repeat</keyword>
<dbReference type="SMART" id="SM00698">
    <property type="entry name" value="MORN"/>
    <property type="match status" value="2"/>
</dbReference>
<dbReference type="HAMAP" id="MF_00266">
    <property type="entry name" value="TYW3_archaea"/>
    <property type="match status" value="1"/>
</dbReference>
<dbReference type="UniPathway" id="UPA00375"/>
<dbReference type="AlphaFoldDB" id="A0A1X7TUC4"/>
<dbReference type="SUPFAM" id="SSF111278">
    <property type="entry name" value="SSo0622-like"/>
    <property type="match status" value="1"/>
</dbReference>
<dbReference type="GO" id="GO:0030488">
    <property type="term" value="P:tRNA methylation"/>
    <property type="evidence" value="ECO:0007669"/>
    <property type="project" value="InterPro"/>
</dbReference>
<evidence type="ECO:0000256" key="7">
    <source>
        <dbReference type="ARBA" id="ARBA00022679"/>
    </source>
</evidence>
<proteinExistence type="inferred from homology"/>
<evidence type="ECO:0000259" key="16">
    <source>
        <dbReference type="Pfam" id="PF02676"/>
    </source>
</evidence>
<comment type="pathway">
    <text evidence="2">tRNA modification; wybutosine-tRNA(Phe) biosynthesis.</text>
</comment>
<evidence type="ECO:0000313" key="17">
    <source>
        <dbReference type="EnsemblMetazoa" id="Aqu2.1.18502_001"/>
    </source>
</evidence>
<dbReference type="InParanoid" id="A0A1X7TUC4"/>
<accession>A0A1X7TUC4</accession>
<evidence type="ECO:0000256" key="10">
    <source>
        <dbReference type="ARBA" id="ARBA00022737"/>
    </source>
</evidence>
<dbReference type="PANTHER" id="PTHR46437:SF1">
    <property type="entry name" value="MORN REPEAT-CONTAINING PROTEIN 5"/>
    <property type="match status" value="1"/>
</dbReference>
<evidence type="ECO:0000256" key="3">
    <source>
        <dbReference type="ARBA" id="ARBA00012750"/>
    </source>
</evidence>
<evidence type="ECO:0000256" key="14">
    <source>
        <dbReference type="ARBA" id="ARBA00025378"/>
    </source>
</evidence>
<evidence type="ECO:0000256" key="11">
    <source>
        <dbReference type="ARBA" id="ARBA00022846"/>
    </source>
</evidence>
<dbReference type="InterPro" id="IPR042814">
    <property type="entry name" value="Morn5"/>
</dbReference>
<keyword evidence="11" id="KW-0282">Flagellum</keyword>
<dbReference type="EC" id="2.1.1.282" evidence="3"/>
<evidence type="ECO:0000256" key="1">
    <source>
        <dbReference type="ARBA" id="ARBA00004230"/>
    </source>
</evidence>
<dbReference type="InterPro" id="IPR022908">
    <property type="entry name" value="Taw3"/>
</dbReference>
<evidence type="ECO:0000256" key="5">
    <source>
        <dbReference type="ARBA" id="ARBA00016536"/>
    </source>
</evidence>
<dbReference type="SUPFAM" id="SSF82185">
    <property type="entry name" value="Histone H3 K4-specific methyltransferase SET7/9 N-terminal domain"/>
    <property type="match status" value="1"/>
</dbReference>
<dbReference type="EnsemblMetazoa" id="Aqu2.1.18502_001">
    <property type="protein sequence ID" value="Aqu2.1.18502_001"/>
    <property type="gene ID" value="Aqu2.1.18502"/>
</dbReference>
<dbReference type="InterPro" id="IPR036602">
    <property type="entry name" value="tRNA_yW-synthesising-like_sf"/>
</dbReference>